<dbReference type="GO" id="GO:0008010">
    <property type="term" value="F:structural constituent of chitin-based larval cuticle"/>
    <property type="evidence" value="ECO:0007669"/>
    <property type="project" value="TreeGrafter"/>
</dbReference>
<dbReference type="PANTHER" id="PTHR10380">
    <property type="entry name" value="CUTICLE PROTEIN"/>
    <property type="match status" value="1"/>
</dbReference>
<accession>A0A9P0B0A6</accession>
<protein>
    <submittedName>
        <fullName evidence="4">Uncharacterized protein</fullName>
    </submittedName>
</protein>
<dbReference type="Proteomes" id="UP001154078">
    <property type="component" value="Chromosome 2"/>
</dbReference>
<evidence type="ECO:0000256" key="2">
    <source>
        <dbReference type="PROSITE-ProRule" id="PRU00497"/>
    </source>
</evidence>
<evidence type="ECO:0000313" key="5">
    <source>
        <dbReference type="Proteomes" id="UP001154078"/>
    </source>
</evidence>
<dbReference type="PANTHER" id="PTHR10380:SF241">
    <property type="entry name" value="CUTICULAR PROTEIN 47EG-RELATED"/>
    <property type="match status" value="1"/>
</dbReference>
<dbReference type="GO" id="GO:0062129">
    <property type="term" value="C:chitin-based extracellular matrix"/>
    <property type="evidence" value="ECO:0007669"/>
    <property type="project" value="TreeGrafter"/>
</dbReference>
<keyword evidence="3" id="KW-0732">Signal</keyword>
<proteinExistence type="predicted"/>
<dbReference type="Pfam" id="PF00379">
    <property type="entry name" value="Chitin_bind_4"/>
    <property type="match status" value="1"/>
</dbReference>
<keyword evidence="1 2" id="KW-0193">Cuticle</keyword>
<dbReference type="PROSITE" id="PS51155">
    <property type="entry name" value="CHIT_BIND_RR_2"/>
    <property type="match status" value="1"/>
</dbReference>
<dbReference type="InterPro" id="IPR031311">
    <property type="entry name" value="CHIT_BIND_RR_consensus"/>
</dbReference>
<feature type="chain" id="PRO_5040492215" evidence="3">
    <location>
        <begin position="16"/>
        <end position="139"/>
    </location>
</feature>
<evidence type="ECO:0000313" key="4">
    <source>
        <dbReference type="EMBL" id="CAH0552212.1"/>
    </source>
</evidence>
<dbReference type="OrthoDB" id="6379191at2759"/>
<dbReference type="AlphaFoldDB" id="A0A9P0B0A6"/>
<organism evidence="4 5">
    <name type="scientific">Brassicogethes aeneus</name>
    <name type="common">Rape pollen beetle</name>
    <name type="synonym">Meligethes aeneus</name>
    <dbReference type="NCBI Taxonomy" id="1431903"/>
    <lineage>
        <taxon>Eukaryota</taxon>
        <taxon>Metazoa</taxon>
        <taxon>Ecdysozoa</taxon>
        <taxon>Arthropoda</taxon>
        <taxon>Hexapoda</taxon>
        <taxon>Insecta</taxon>
        <taxon>Pterygota</taxon>
        <taxon>Neoptera</taxon>
        <taxon>Endopterygota</taxon>
        <taxon>Coleoptera</taxon>
        <taxon>Polyphaga</taxon>
        <taxon>Cucujiformia</taxon>
        <taxon>Nitidulidae</taxon>
        <taxon>Meligethinae</taxon>
        <taxon>Brassicogethes</taxon>
    </lineage>
</organism>
<dbReference type="InterPro" id="IPR000618">
    <property type="entry name" value="Insect_cuticle"/>
</dbReference>
<dbReference type="InterPro" id="IPR050468">
    <property type="entry name" value="Cuticle_Struct_Prot"/>
</dbReference>
<evidence type="ECO:0000256" key="3">
    <source>
        <dbReference type="SAM" id="SignalP"/>
    </source>
</evidence>
<dbReference type="EMBL" id="OV121133">
    <property type="protein sequence ID" value="CAH0552212.1"/>
    <property type="molecule type" value="Genomic_DNA"/>
</dbReference>
<evidence type="ECO:0000256" key="1">
    <source>
        <dbReference type="ARBA" id="ARBA00022460"/>
    </source>
</evidence>
<keyword evidence="5" id="KW-1185">Reference proteome</keyword>
<feature type="signal peptide" evidence="3">
    <location>
        <begin position="1"/>
        <end position="15"/>
    </location>
</feature>
<gene>
    <name evidence="4" type="ORF">MELIAE_LOCUS4639</name>
</gene>
<dbReference type="PROSITE" id="PS00233">
    <property type="entry name" value="CHIT_BIND_RR_1"/>
    <property type="match status" value="1"/>
</dbReference>
<sequence>MKFFLALAFVAVASAASLGSEKDAQIISQESDISPDGSFKTSFQTDNGIAAQEQGVLKNAQTPEGAILEVQGSAQWTSPEGTPVAFQYIANENGYQPQSDLLPVGPTPPPIPAAIQRSLDWIAAHPQKEEQIQIVQRRF</sequence>
<reference evidence="4" key="1">
    <citation type="submission" date="2021-12" db="EMBL/GenBank/DDBJ databases">
        <authorList>
            <person name="King R."/>
        </authorList>
    </citation>
    <scope>NUCLEOTIDE SEQUENCE</scope>
</reference>
<name>A0A9P0B0A6_BRAAE</name>